<evidence type="ECO:0000313" key="1">
    <source>
        <dbReference type="EMBL" id="MCI85141.1"/>
    </source>
</evidence>
<reference evidence="1 2" key="1">
    <citation type="journal article" date="2018" name="Front. Plant Sci.">
        <title>Red Clover (Trifolium pratense) and Zigzag Clover (T. medium) - A Picture of Genomic Similarities and Differences.</title>
        <authorList>
            <person name="Dluhosova J."/>
            <person name="Istvanek J."/>
            <person name="Nedelnik J."/>
            <person name="Repkova J."/>
        </authorList>
    </citation>
    <scope>NUCLEOTIDE SEQUENCE [LARGE SCALE GENOMIC DNA]</scope>
    <source>
        <strain evidence="2">cv. 10/8</strain>
        <tissue evidence="1">Leaf</tissue>
    </source>
</reference>
<feature type="non-terminal residue" evidence="1">
    <location>
        <position position="1"/>
    </location>
</feature>
<organism evidence="1 2">
    <name type="scientific">Trifolium medium</name>
    <dbReference type="NCBI Taxonomy" id="97028"/>
    <lineage>
        <taxon>Eukaryota</taxon>
        <taxon>Viridiplantae</taxon>
        <taxon>Streptophyta</taxon>
        <taxon>Embryophyta</taxon>
        <taxon>Tracheophyta</taxon>
        <taxon>Spermatophyta</taxon>
        <taxon>Magnoliopsida</taxon>
        <taxon>eudicotyledons</taxon>
        <taxon>Gunneridae</taxon>
        <taxon>Pentapetalae</taxon>
        <taxon>rosids</taxon>
        <taxon>fabids</taxon>
        <taxon>Fabales</taxon>
        <taxon>Fabaceae</taxon>
        <taxon>Papilionoideae</taxon>
        <taxon>50 kb inversion clade</taxon>
        <taxon>NPAAA clade</taxon>
        <taxon>Hologalegina</taxon>
        <taxon>IRL clade</taxon>
        <taxon>Trifolieae</taxon>
        <taxon>Trifolium</taxon>
    </lineage>
</organism>
<protein>
    <submittedName>
        <fullName evidence="1">Uncharacterized protein</fullName>
    </submittedName>
</protein>
<name>A0A392VDU7_9FABA</name>
<evidence type="ECO:0000313" key="2">
    <source>
        <dbReference type="Proteomes" id="UP000265520"/>
    </source>
</evidence>
<accession>A0A392VDU7</accession>
<dbReference type="EMBL" id="LXQA011108183">
    <property type="protein sequence ID" value="MCI85141.1"/>
    <property type="molecule type" value="Genomic_DNA"/>
</dbReference>
<dbReference type="Proteomes" id="UP000265520">
    <property type="component" value="Unassembled WGS sequence"/>
</dbReference>
<dbReference type="AlphaFoldDB" id="A0A392VDU7"/>
<sequence length="52" mass="5443">GATSVLAFSGSSSAIEITAYLCINANQCLHAIITHLASMSTNARVPPRQFHA</sequence>
<keyword evidence="2" id="KW-1185">Reference proteome</keyword>
<comment type="caution">
    <text evidence="1">The sequence shown here is derived from an EMBL/GenBank/DDBJ whole genome shotgun (WGS) entry which is preliminary data.</text>
</comment>
<proteinExistence type="predicted"/>